<feature type="region of interest" description="Disordered" evidence="1">
    <location>
        <begin position="206"/>
        <end position="235"/>
    </location>
</feature>
<dbReference type="AlphaFoldDB" id="A0A1U7VFP3"/>
<dbReference type="Proteomes" id="UP000189701">
    <property type="component" value="Unplaced"/>
</dbReference>
<feature type="compositionally biased region" description="Low complexity" evidence="1">
    <location>
        <begin position="283"/>
        <end position="300"/>
    </location>
</feature>
<accession>A0A1U7VFP3</accession>
<evidence type="ECO:0000313" key="4">
    <source>
        <dbReference type="RefSeq" id="XP_009766877.1"/>
    </source>
</evidence>
<dbReference type="PANTHER" id="PTHR34482">
    <property type="entry name" value="DNA DAMAGE-INDUCIBLE PROTEIN 1-LIKE"/>
    <property type="match status" value="1"/>
</dbReference>
<name>A0A1U7VFP3_NICSY</name>
<keyword evidence="3" id="KW-1185">Reference proteome</keyword>
<dbReference type="RefSeq" id="XP_009766877.1">
    <property type="nucleotide sequence ID" value="XM_009768575.1"/>
</dbReference>
<dbReference type="STRING" id="4096.A0A1U7VFP3"/>
<reference evidence="3" key="1">
    <citation type="journal article" date="2013" name="Genome Biol.">
        <title>Reference genomes and transcriptomes of Nicotiana sylvestris and Nicotiana tomentosiformis.</title>
        <authorList>
            <person name="Sierro N."/>
            <person name="Battey J.N."/>
            <person name="Ouadi S."/>
            <person name="Bovet L."/>
            <person name="Goepfert S."/>
            <person name="Bakaher N."/>
            <person name="Peitsch M.C."/>
            <person name="Ivanov N.V."/>
        </authorList>
    </citation>
    <scope>NUCLEOTIDE SEQUENCE [LARGE SCALE GENOMIC DNA]</scope>
</reference>
<evidence type="ECO:0000313" key="3">
    <source>
        <dbReference type="Proteomes" id="UP000189701"/>
    </source>
</evidence>
<dbReference type="Pfam" id="PF03732">
    <property type="entry name" value="Retrotrans_gag"/>
    <property type="match status" value="1"/>
</dbReference>
<dbReference type="PANTHER" id="PTHR34482:SF36">
    <property type="entry name" value="RETROTRANSPOSON GAG DOMAIN-CONTAINING PROTEIN"/>
    <property type="match status" value="1"/>
</dbReference>
<protein>
    <submittedName>
        <fullName evidence="4">Uncharacterized protein LOC104218154</fullName>
    </submittedName>
</protein>
<proteinExistence type="predicted"/>
<organism evidence="3 4">
    <name type="scientific">Nicotiana sylvestris</name>
    <name type="common">Wood tobacco</name>
    <name type="synonym">South American tobacco</name>
    <dbReference type="NCBI Taxonomy" id="4096"/>
    <lineage>
        <taxon>Eukaryota</taxon>
        <taxon>Viridiplantae</taxon>
        <taxon>Streptophyta</taxon>
        <taxon>Embryophyta</taxon>
        <taxon>Tracheophyta</taxon>
        <taxon>Spermatophyta</taxon>
        <taxon>Magnoliopsida</taxon>
        <taxon>eudicotyledons</taxon>
        <taxon>Gunneridae</taxon>
        <taxon>Pentapetalae</taxon>
        <taxon>asterids</taxon>
        <taxon>lamiids</taxon>
        <taxon>Solanales</taxon>
        <taxon>Solanaceae</taxon>
        <taxon>Nicotianoideae</taxon>
        <taxon>Nicotianeae</taxon>
        <taxon>Nicotiana</taxon>
    </lineage>
</organism>
<feature type="region of interest" description="Disordered" evidence="1">
    <location>
        <begin position="1"/>
        <end position="29"/>
    </location>
</feature>
<feature type="compositionally biased region" description="Basic and acidic residues" evidence="1">
    <location>
        <begin position="206"/>
        <end position="217"/>
    </location>
</feature>
<sequence length="407" mass="44727">MLTQLVASHAHRSHDTPTSSSGQGDSASSRVNQFLRLATPEFTGTDLKADPQDFLDEMYKTLRVMKATETEGVELSSYRLRGATYLWFEIWEDSRGEERPPARWDEFVDAFMDHFLPAETMAAHATEFEALKQGSMSVWEYHIEFVRLSKYAPQLVSTMDARVRRFVQGLSPFVVNKAATMALHSDMNYGKIVGFAQATEARKLKIQAERESSDSRRPQQSGRLGGRSQQQGRASCPKCGRFHSETCYLDIPVCYRCWVRGHIQLECRAPSKVTGRGFAQPFGSSAATSSARPPAPAGRGAIRGGARGRSGPSRFYTLSGRQSVEASPDVVTGKANVVVDALSRKSMGSLAHLGADQRSLAREDYQLASLGVCISTSDEGKVMVRNGAESSLVAEVKEKQFIDPALA</sequence>
<dbReference type="InterPro" id="IPR005162">
    <property type="entry name" value="Retrotrans_gag_dom"/>
</dbReference>
<feature type="compositionally biased region" description="Low complexity" evidence="1">
    <location>
        <begin position="218"/>
        <end position="235"/>
    </location>
</feature>
<feature type="compositionally biased region" description="Low complexity" evidence="1">
    <location>
        <begin position="19"/>
        <end position="29"/>
    </location>
</feature>
<gene>
    <name evidence="4" type="primary">LOC104218154</name>
</gene>
<reference evidence="4" key="2">
    <citation type="submission" date="2025-08" db="UniProtKB">
        <authorList>
            <consortium name="RefSeq"/>
        </authorList>
    </citation>
    <scope>IDENTIFICATION</scope>
    <source>
        <tissue evidence="4">Leaf</tissue>
    </source>
</reference>
<feature type="domain" description="Retrotransposon gag" evidence="2">
    <location>
        <begin position="77"/>
        <end position="171"/>
    </location>
</feature>
<evidence type="ECO:0000256" key="1">
    <source>
        <dbReference type="SAM" id="MobiDB-lite"/>
    </source>
</evidence>
<feature type="region of interest" description="Disordered" evidence="1">
    <location>
        <begin position="282"/>
        <end position="314"/>
    </location>
</feature>
<evidence type="ECO:0000259" key="2">
    <source>
        <dbReference type="Pfam" id="PF03732"/>
    </source>
</evidence>
<dbReference type="eggNOG" id="KOG0017">
    <property type="taxonomic scope" value="Eukaryota"/>
</dbReference>